<name>A0ACA9PCL8_9GLOM</name>
<evidence type="ECO:0000313" key="2">
    <source>
        <dbReference type="Proteomes" id="UP000789525"/>
    </source>
</evidence>
<gene>
    <name evidence="1" type="ORF">ACOLOM_LOCUS10170</name>
</gene>
<organism evidence="1 2">
    <name type="scientific">Acaulospora colombiana</name>
    <dbReference type="NCBI Taxonomy" id="27376"/>
    <lineage>
        <taxon>Eukaryota</taxon>
        <taxon>Fungi</taxon>
        <taxon>Fungi incertae sedis</taxon>
        <taxon>Mucoromycota</taxon>
        <taxon>Glomeromycotina</taxon>
        <taxon>Glomeromycetes</taxon>
        <taxon>Diversisporales</taxon>
        <taxon>Acaulosporaceae</taxon>
        <taxon>Acaulospora</taxon>
    </lineage>
</organism>
<feature type="non-terminal residue" evidence="1">
    <location>
        <position position="1"/>
    </location>
</feature>
<reference evidence="1" key="1">
    <citation type="submission" date="2021-06" db="EMBL/GenBank/DDBJ databases">
        <authorList>
            <person name="Kallberg Y."/>
            <person name="Tangrot J."/>
            <person name="Rosling A."/>
        </authorList>
    </citation>
    <scope>NUCLEOTIDE SEQUENCE</scope>
    <source>
        <strain evidence="1">CL356</strain>
    </source>
</reference>
<dbReference type="Proteomes" id="UP000789525">
    <property type="component" value="Unassembled WGS sequence"/>
</dbReference>
<evidence type="ECO:0000313" key="1">
    <source>
        <dbReference type="EMBL" id="CAG8699318.1"/>
    </source>
</evidence>
<keyword evidence="2" id="KW-1185">Reference proteome</keyword>
<dbReference type="EMBL" id="CAJVPT010031837">
    <property type="protein sequence ID" value="CAG8699318.1"/>
    <property type="molecule type" value="Genomic_DNA"/>
</dbReference>
<sequence>AFAEYARRHPKQCKVVAIAEPRPETRSDFATKHGIADKHAFPSHTELLVHSDVLVRDGKERLAQAVVICVQDRMHAQLTIDFAQRGYHILCEKPLGVTVEECLQVTEEVEKSDFPYSPYAASLTELIHSKALGRLLHIAHLEPIGYYHFAHSYVRGHWQSEHTSAPIILTKSSHDLDIFCRWLHPLVPQHVASFGGLGHFRRERKPAEARARGVMRCLDCPTSVEQRCEYSAKRIYLSPVKAGMSAWPGNLIVDGRPTVEKMTRALEETPFGLCVYESANDVPDHQTISIQFTAPPTNDAQSLRAESPERSLSRSRERNVPVTGPTISFTIAAHTESICVRKTTMYFEHGEVIGDMSTYTVSDFRDIGRGPKRIIPPHGIGGGHGGGDWALTEAWLKAIKQKERGETVTALGVAAGVRDQLRVFMTGFAIEEARKGLKVVDCEEFTNRMKQTYASERLSHINIEYEPELP</sequence>
<accession>A0ACA9PCL8</accession>
<protein>
    <submittedName>
        <fullName evidence="1">2306_t:CDS:1</fullName>
    </submittedName>
</protein>
<comment type="caution">
    <text evidence="1">The sequence shown here is derived from an EMBL/GenBank/DDBJ whole genome shotgun (WGS) entry which is preliminary data.</text>
</comment>
<proteinExistence type="predicted"/>